<organism evidence="1 2">
    <name type="scientific">Trichinella nativa</name>
    <dbReference type="NCBI Taxonomy" id="6335"/>
    <lineage>
        <taxon>Eukaryota</taxon>
        <taxon>Metazoa</taxon>
        <taxon>Ecdysozoa</taxon>
        <taxon>Nematoda</taxon>
        <taxon>Enoplea</taxon>
        <taxon>Dorylaimia</taxon>
        <taxon>Trichinellida</taxon>
        <taxon>Trichinellidae</taxon>
        <taxon>Trichinella</taxon>
    </lineage>
</organism>
<evidence type="ECO:0000313" key="1">
    <source>
        <dbReference type="EMBL" id="KRZ55801.1"/>
    </source>
</evidence>
<dbReference type="Proteomes" id="UP000054721">
    <property type="component" value="Unassembled WGS sequence"/>
</dbReference>
<name>A0A0V1L8D1_9BILA</name>
<dbReference type="AlphaFoldDB" id="A0A0V1L8D1"/>
<accession>A0A0V1L8D1</accession>
<proteinExistence type="predicted"/>
<dbReference type="OrthoDB" id="10651649at2759"/>
<dbReference type="EMBL" id="JYDW01000107">
    <property type="protein sequence ID" value="KRZ55801.1"/>
    <property type="molecule type" value="Genomic_DNA"/>
</dbReference>
<reference evidence="1 2" key="1">
    <citation type="submission" date="2015-05" db="EMBL/GenBank/DDBJ databases">
        <title>Evolution of Trichinella species and genotypes.</title>
        <authorList>
            <person name="Korhonen P.K."/>
            <person name="Edoardo P."/>
            <person name="Giuseppe L.R."/>
            <person name="Gasser R.B."/>
        </authorList>
    </citation>
    <scope>NUCLEOTIDE SEQUENCE [LARGE SCALE GENOMIC DNA]</scope>
    <source>
        <strain evidence="1">ISS10</strain>
    </source>
</reference>
<gene>
    <name evidence="1" type="ORF">T02_3504</name>
</gene>
<comment type="caution">
    <text evidence="1">The sequence shown here is derived from an EMBL/GenBank/DDBJ whole genome shotgun (WGS) entry which is preliminary data.</text>
</comment>
<sequence length="292" mass="31911">MEIKEEELEPPFDVSAVRGGSSAEVDTVGLEAIHPLSSSPPAPSSLSLLLQETIGERKNKQKDVQPTTPVLTTNEITAAYENVCLILKLEMYYAMTPCIADCCALVHSWNDANWLHQAFLAKRYGSGAGRTMGGGGGGNGSATGAHPQVLCRQPHLLCRQPHLLGRQAHLWRQQHLLCRHPHLLCRHPHLRCLQPHLLCLHPHLGRRAHPHPVDTAGCMGVAPYWCTMGGGAAGMGIGAAPHPHSDRHRAQRRLRVPAVLLACFCAQWLVSPLRSGTQEWIKCLDEANNGEE</sequence>
<evidence type="ECO:0000313" key="2">
    <source>
        <dbReference type="Proteomes" id="UP000054721"/>
    </source>
</evidence>
<keyword evidence="2" id="KW-1185">Reference proteome</keyword>
<protein>
    <submittedName>
        <fullName evidence="1">Uncharacterized protein</fullName>
    </submittedName>
</protein>